<evidence type="ECO:0000256" key="2">
    <source>
        <dbReference type="SAM" id="Coils"/>
    </source>
</evidence>
<dbReference type="AlphaFoldDB" id="T1INW6"/>
<evidence type="ECO:0000256" key="3">
    <source>
        <dbReference type="SAM" id="MobiDB-lite"/>
    </source>
</evidence>
<feature type="transmembrane region" description="Helical" evidence="4">
    <location>
        <begin position="171"/>
        <end position="192"/>
    </location>
</feature>
<dbReference type="InterPro" id="IPR001878">
    <property type="entry name" value="Znf_CCHC"/>
</dbReference>
<protein>
    <recommendedName>
        <fullName evidence="5">CCHC-type domain-containing protein</fullName>
    </recommendedName>
</protein>
<dbReference type="InterPro" id="IPR036875">
    <property type="entry name" value="Znf_CCHC_sf"/>
</dbReference>
<reference evidence="6" key="2">
    <citation type="submission" date="2015-02" db="UniProtKB">
        <authorList>
            <consortium name="EnsemblMetazoa"/>
        </authorList>
    </citation>
    <scope>IDENTIFICATION</scope>
</reference>
<dbReference type="PhylomeDB" id="T1INW6"/>
<feature type="domain" description="CCHC-type" evidence="5">
    <location>
        <begin position="607"/>
        <end position="622"/>
    </location>
</feature>
<feature type="region of interest" description="Disordered" evidence="3">
    <location>
        <begin position="312"/>
        <end position="342"/>
    </location>
</feature>
<dbReference type="Proteomes" id="UP000014500">
    <property type="component" value="Unassembled WGS sequence"/>
</dbReference>
<dbReference type="SUPFAM" id="SSF57756">
    <property type="entry name" value="Retrovirus zinc finger-like domains"/>
    <property type="match status" value="1"/>
</dbReference>
<proteinExistence type="predicted"/>
<keyword evidence="7" id="KW-1185">Reference proteome</keyword>
<feature type="compositionally biased region" description="Basic and acidic residues" evidence="3">
    <location>
        <begin position="620"/>
        <end position="632"/>
    </location>
</feature>
<dbReference type="PANTHER" id="PTHR11439:SF467">
    <property type="entry name" value="INTEGRASE CATALYTIC DOMAIN-CONTAINING PROTEIN"/>
    <property type="match status" value="1"/>
</dbReference>
<evidence type="ECO:0000313" key="7">
    <source>
        <dbReference type="Proteomes" id="UP000014500"/>
    </source>
</evidence>
<evidence type="ECO:0000313" key="6">
    <source>
        <dbReference type="EnsemblMetazoa" id="SMAR002704-PA"/>
    </source>
</evidence>
<feature type="compositionally biased region" description="Low complexity" evidence="3">
    <location>
        <begin position="633"/>
        <end position="642"/>
    </location>
</feature>
<dbReference type="eggNOG" id="KOG0017">
    <property type="taxonomic scope" value="Eukaryota"/>
</dbReference>
<reference evidence="7" key="1">
    <citation type="submission" date="2011-05" db="EMBL/GenBank/DDBJ databases">
        <authorList>
            <person name="Richards S.R."/>
            <person name="Qu J."/>
            <person name="Jiang H."/>
            <person name="Jhangiani S.N."/>
            <person name="Agravi P."/>
            <person name="Goodspeed R."/>
            <person name="Gross S."/>
            <person name="Mandapat C."/>
            <person name="Jackson L."/>
            <person name="Mathew T."/>
            <person name="Pu L."/>
            <person name="Thornton R."/>
            <person name="Saada N."/>
            <person name="Wilczek-Boney K.B."/>
            <person name="Lee S."/>
            <person name="Kovar C."/>
            <person name="Wu Y."/>
            <person name="Scherer S.E."/>
            <person name="Worley K.C."/>
            <person name="Muzny D.M."/>
            <person name="Gibbs R."/>
        </authorList>
    </citation>
    <scope>NUCLEOTIDE SEQUENCE</scope>
    <source>
        <strain evidence="7">Brora</strain>
    </source>
</reference>
<keyword evidence="1" id="KW-0479">Metal-binding</keyword>
<sequence>MEPFKVGFDLNELNLDGDILDARQYPYRTMVGILLFVARPDICIAISILARYNAKPKLVHWNCMMHLWNYVVSTKDKCIHLSSESNLKVNCYVDTSWATTIPDRKSVTIGSNIILWQTTKQGLVTMSAMEAELIALSELVKEIICKSLLNKRLLTCSLLVHKCIEPISDHVLYLEFIVYCLAYVYVCTYVFLSNYGTVFFFHVKTESIYCLAYVYVCTYVFLSNYGTVFFFMSKQSQNFPFFYYADSYRFVHGHTVLFSSPNTCAEVRARRHNPRRYSSPLATDERGPDAPRIDVFPHRASRKRCAIIEDYRKERGSTQPPARSQVVPKPPNQSNFAGRVSLKSPTLFGENRSVQKSEIKVRYHSRHPGHDPLLGGTEFKVFRADFSVDGNPASFWPQPGSSLPPNRKKGVWDFAEGKEVEPLPTATGPEKLKFLKDKAKSRAIILQSLVPRLQPAAMKCLTTKDVWDHLKKLFEPSSIAREASLVEKFYGIHRFENEELDTFISRLEKAEDDLVAANDKLKLVDHVKAYILLSRDFELQIQSIYQWAKDAFTYAKVSEALMLENNRRKLVESSEAATAYLLSQKGQSVYNSGSPSDNRAHLHTITCYNCGTKGHYARDCTKPKVPRSDQPQRDQPQQRGRG</sequence>
<keyword evidence="4" id="KW-1133">Transmembrane helix</keyword>
<dbReference type="Pfam" id="PF14223">
    <property type="entry name" value="Retrotran_gag_2"/>
    <property type="match status" value="1"/>
</dbReference>
<dbReference type="HOGENOM" id="CLU_377818_0_0_1"/>
<dbReference type="STRING" id="126957.T1INW6"/>
<dbReference type="Pfam" id="PF00098">
    <property type="entry name" value="zf-CCHC"/>
    <property type="match status" value="1"/>
</dbReference>
<dbReference type="EMBL" id="JH431222">
    <property type="status" value="NOT_ANNOTATED_CDS"/>
    <property type="molecule type" value="Genomic_DNA"/>
</dbReference>
<evidence type="ECO:0000259" key="5">
    <source>
        <dbReference type="PROSITE" id="PS50158"/>
    </source>
</evidence>
<accession>T1INW6</accession>
<keyword evidence="1" id="KW-0862">Zinc</keyword>
<keyword evidence="4" id="KW-0812">Transmembrane</keyword>
<dbReference type="PROSITE" id="PS50158">
    <property type="entry name" value="ZF_CCHC"/>
    <property type="match status" value="1"/>
</dbReference>
<feature type="transmembrane region" description="Helical" evidence="4">
    <location>
        <begin position="212"/>
        <end position="232"/>
    </location>
</feature>
<evidence type="ECO:0000256" key="4">
    <source>
        <dbReference type="SAM" id="Phobius"/>
    </source>
</evidence>
<organism evidence="6 7">
    <name type="scientific">Strigamia maritima</name>
    <name type="common">European centipede</name>
    <name type="synonym">Geophilus maritimus</name>
    <dbReference type="NCBI Taxonomy" id="126957"/>
    <lineage>
        <taxon>Eukaryota</taxon>
        <taxon>Metazoa</taxon>
        <taxon>Ecdysozoa</taxon>
        <taxon>Arthropoda</taxon>
        <taxon>Myriapoda</taxon>
        <taxon>Chilopoda</taxon>
        <taxon>Pleurostigmophora</taxon>
        <taxon>Geophilomorpha</taxon>
        <taxon>Linotaeniidae</taxon>
        <taxon>Strigamia</taxon>
    </lineage>
</organism>
<dbReference type="EnsemblMetazoa" id="SMAR002704-RA">
    <property type="protein sequence ID" value="SMAR002704-PA"/>
    <property type="gene ID" value="SMAR002704"/>
</dbReference>
<dbReference type="SMART" id="SM00343">
    <property type="entry name" value="ZnF_C2HC"/>
    <property type="match status" value="1"/>
</dbReference>
<evidence type="ECO:0000256" key="1">
    <source>
        <dbReference type="PROSITE-ProRule" id="PRU00047"/>
    </source>
</evidence>
<feature type="coiled-coil region" evidence="2">
    <location>
        <begin position="493"/>
        <end position="520"/>
    </location>
</feature>
<dbReference type="CDD" id="cd09272">
    <property type="entry name" value="RNase_HI_RT_Ty1"/>
    <property type="match status" value="1"/>
</dbReference>
<keyword evidence="4" id="KW-0472">Membrane</keyword>
<dbReference type="GO" id="GO:0008270">
    <property type="term" value="F:zinc ion binding"/>
    <property type="evidence" value="ECO:0007669"/>
    <property type="project" value="UniProtKB-KW"/>
</dbReference>
<feature type="region of interest" description="Disordered" evidence="3">
    <location>
        <begin position="620"/>
        <end position="642"/>
    </location>
</feature>
<keyword evidence="1" id="KW-0863">Zinc-finger</keyword>
<keyword evidence="2" id="KW-0175">Coiled coil</keyword>
<dbReference type="GO" id="GO:0003676">
    <property type="term" value="F:nucleic acid binding"/>
    <property type="evidence" value="ECO:0007669"/>
    <property type="project" value="InterPro"/>
</dbReference>
<dbReference type="PANTHER" id="PTHR11439">
    <property type="entry name" value="GAG-POL-RELATED RETROTRANSPOSON"/>
    <property type="match status" value="1"/>
</dbReference>
<dbReference type="Gene3D" id="4.10.60.10">
    <property type="entry name" value="Zinc finger, CCHC-type"/>
    <property type="match status" value="1"/>
</dbReference>
<name>T1INW6_STRMM</name>